<sequence>MQEYFDCDFSALKRRSPHSSERNTKHPSHLHDNVNLAKSHSRPAHELPALFAASRQSTAPTDACQLHSAYNISPWRPLLLMIEAESVGKARAKPRNKKPTAFDDAEDVDDFGNRKKIKRKRGPQKRRDAIDDDEDESKAYKEVEQLRLGPDSLHLMQHLHEGQRYDHDPRLLPDIEGVTCLSNHEVHMDIKSIQQQLAKFEARSGIKLPGGRPMVGDKEHRRLFLVDENDSDEDLAPLAVSLKNRRARPSGIISPEEIVETLPAARRAVRITQRELRAMMIEREDLERAYVRHRYTLLWQVGEMKRMQKQHDRVARALGREVVQTAKELESSRRRTSALQDIMTELETRGSNVLRLTREKSRLEALLESNDIELPEIDEVCVGDRVKCAPFGTGRVLDLRLDTRQLVVKLDFGGVGYIQEENVEVLPSDTTYTKAEEELKQRFFEKIGKLAQPNGKLRLLNGTVEYPRDDSDDEEDSDEDSEGSSSSEDESGATPGDEYVEESSQRQGKKRRLIMTPSPGTNSKKSKSRRVIEFPASTVPIAPYDVGLLISPLSELPERVAAVGPNALQWLPSYLPKNMDEWEQERYNSLQMKGEIERLRFQLQKSEAQKIDAQQLASDQLESINQLVSQLDKLRENAGLPPSSALHADTCPTCGSHKASKNAHHGRGSNNHHRKDSGAKQDDRGRQNESTVGPIPQWMKVETSQAMLRRQEPKVEEEDEVEVEENP</sequence>
<feature type="compositionally biased region" description="Acidic residues" evidence="2">
    <location>
        <begin position="715"/>
        <end position="727"/>
    </location>
</feature>
<accession>A0AAD9GG93</accession>
<name>A0AAD9GG93_9STRA</name>
<gene>
    <name evidence="3" type="ORF">P3T76_009569</name>
</gene>
<keyword evidence="1" id="KW-0175">Coiled coil</keyword>
<feature type="coiled-coil region" evidence="1">
    <location>
        <begin position="596"/>
        <end position="637"/>
    </location>
</feature>
<feature type="region of interest" description="Disordered" evidence="2">
    <location>
        <begin position="458"/>
        <end position="529"/>
    </location>
</feature>
<evidence type="ECO:0000313" key="3">
    <source>
        <dbReference type="EMBL" id="KAK1937832.1"/>
    </source>
</evidence>
<feature type="region of interest" description="Disordered" evidence="2">
    <location>
        <begin position="651"/>
        <end position="727"/>
    </location>
</feature>
<feature type="region of interest" description="Disordered" evidence="2">
    <location>
        <begin position="89"/>
        <end position="108"/>
    </location>
</feature>
<feature type="compositionally biased region" description="Basic and acidic residues" evidence="2">
    <location>
        <begin position="676"/>
        <end position="687"/>
    </location>
</feature>
<organism evidence="3 4">
    <name type="scientific">Phytophthora citrophthora</name>
    <dbReference type="NCBI Taxonomy" id="4793"/>
    <lineage>
        <taxon>Eukaryota</taxon>
        <taxon>Sar</taxon>
        <taxon>Stramenopiles</taxon>
        <taxon>Oomycota</taxon>
        <taxon>Peronosporomycetes</taxon>
        <taxon>Peronosporales</taxon>
        <taxon>Peronosporaceae</taxon>
        <taxon>Phytophthora</taxon>
    </lineage>
</organism>
<reference evidence="3" key="1">
    <citation type="submission" date="2023-08" db="EMBL/GenBank/DDBJ databases">
        <title>Reference Genome Resource for the Citrus Pathogen Phytophthora citrophthora.</title>
        <authorList>
            <person name="Moller H."/>
            <person name="Coetzee B."/>
            <person name="Rose L.J."/>
            <person name="Van Niekerk J.M."/>
        </authorList>
    </citation>
    <scope>NUCLEOTIDE SEQUENCE</scope>
    <source>
        <strain evidence="3">STE-U-9442</strain>
    </source>
</reference>
<feature type="compositionally biased region" description="Basic and acidic residues" evidence="2">
    <location>
        <begin position="18"/>
        <end position="32"/>
    </location>
</feature>
<feature type="compositionally biased region" description="Acidic residues" evidence="2">
    <location>
        <begin position="470"/>
        <end position="491"/>
    </location>
</feature>
<dbReference type="EMBL" id="JASMQC010000019">
    <property type="protein sequence ID" value="KAK1937832.1"/>
    <property type="molecule type" value="Genomic_DNA"/>
</dbReference>
<dbReference type="AlphaFoldDB" id="A0AAD9GG93"/>
<evidence type="ECO:0000256" key="1">
    <source>
        <dbReference type="SAM" id="Coils"/>
    </source>
</evidence>
<keyword evidence="4" id="KW-1185">Reference proteome</keyword>
<evidence type="ECO:0000313" key="4">
    <source>
        <dbReference type="Proteomes" id="UP001259832"/>
    </source>
</evidence>
<protein>
    <submittedName>
        <fullName evidence="3">Uncharacterized protein</fullName>
    </submittedName>
</protein>
<feature type="compositionally biased region" description="Basic residues" evidence="2">
    <location>
        <begin position="658"/>
        <end position="675"/>
    </location>
</feature>
<evidence type="ECO:0000256" key="2">
    <source>
        <dbReference type="SAM" id="MobiDB-lite"/>
    </source>
</evidence>
<comment type="caution">
    <text evidence="3">The sequence shown here is derived from an EMBL/GenBank/DDBJ whole genome shotgun (WGS) entry which is preliminary data.</text>
</comment>
<feature type="compositionally biased region" description="Basic residues" evidence="2">
    <location>
        <begin position="114"/>
        <end position="124"/>
    </location>
</feature>
<feature type="region of interest" description="Disordered" evidence="2">
    <location>
        <begin position="114"/>
        <end position="138"/>
    </location>
</feature>
<dbReference type="Proteomes" id="UP001259832">
    <property type="component" value="Unassembled WGS sequence"/>
</dbReference>
<feature type="region of interest" description="Disordered" evidence="2">
    <location>
        <begin position="1"/>
        <end position="32"/>
    </location>
</feature>
<proteinExistence type="predicted"/>